<proteinExistence type="predicted"/>
<dbReference type="Proteomes" id="UP001604335">
    <property type="component" value="Unassembled WGS sequence"/>
</dbReference>
<accession>A0ABW7C5L9</accession>
<gene>
    <name evidence="1" type="ORF">VPK24_00870</name>
</gene>
<evidence type="ECO:0000313" key="1">
    <source>
        <dbReference type="EMBL" id="MFG3816173.1"/>
    </source>
</evidence>
<protein>
    <submittedName>
        <fullName evidence="1">ATP-binding protein</fullName>
    </submittedName>
</protein>
<dbReference type="EMBL" id="JAZAQF010000001">
    <property type="protein sequence ID" value="MFG3816173.1"/>
    <property type="molecule type" value="Genomic_DNA"/>
</dbReference>
<name>A0ABW7C5L9_9CYAN</name>
<evidence type="ECO:0000313" key="2">
    <source>
        <dbReference type="Proteomes" id="UP001604335"/>
    </source>
</evidence>
<comment type="caution">
    <text evidence="1">The sequence shown here is derived from an EMBL/GenBank/DDBJ whole genome shotgun (WGS) entry which is preliminary data.</text>
</comment>
<dbReference type="NCBIfam" id="NF047703">
    <property type="entry name" value="slr1658_superfam"/>
    <property type="match status" value="1"/>
</dbReference>
<dbReference type="GO" id="GO:0005524">
    <property type="term" value="F:ATP binding"/>
    <property type="evidence" value="ECO:0007669"/>
    <property type="project" value="UniProtKB-KW"/>
</dbReference>
<sequence>MNVTLGEFYDSLPDTQEYLTLGFSPSAQARKIRWRNYGLSADFLGDYFATFFPGNNEDAADSSSTQENVKACISYVANELIENAIKFSDERVNSPVTISLYLYESSILLLVCNSTTADRAIRFQKHIHDILTTDLDLLYAQRLEQMGLEESNESCLGLISIMADYGVKMGWRFKPSTHDDNSVDISVMARLTV</sequence>
<organism evidence="1 2">
    <name type="scientific">Limnothrix redekei LRLZ20PSL1</name>
    <dbReference type="NCBI Taxonomy" id="3112953"/>
    <lineage>
        <taxon>Bacteria</taxon>
        <taxon>Bacillati</taxon>
        <taxon>Cyanobacteriota</taxon>
        <taxon>Cyanophyceae</taxon>
        <taxon>Pseudanabaenales</taxon>
        <taxon>Pseudanabaenaceae</taxon>
        <taxon>Limnothrix</taxon>
    </lineage>
</organism>
<dbReference type="RefSeq" id="WP_393009874.1">
    <property type="nucleotide sequence ID" value="NZ_JAZAQF010000001.1"/>
</dbReference>
<keyword evidence="2" id="KW-1185">Reference proteome</keyword>
<keyword evidence="1" id="KW-0547">Nucleotide-binding</keyword>
<dbReference type="InterPro" id="IPR058084">
    <property type="entry name" value="Slr1658-like"/>
</dbReference>
<keyword evidence="1" id="KW-0067">ATP-binding</keyword>
<reference evidence="2" key="1">
    <citation type="journal article" date="2024" name="Algal Res.">
        <title>Biochemical, toxicological and genomic investigation of a high-biomass producing Limnothrix strain isolated from Italian shallow drinking water reservoir.</title>
        <authorList>
            <person name="Simonazzi M."/>
            <person name="Shishido T.K."/>
            <person name="Delbaje E."/>
            <person name="Wahlsten M."/>
            <person name="Fewer D.P."/>
            <person name="Sivonen K."/>
            <person name="Pezzolesi L."/>
            <person name="Pistocchi R."/>
        </authorList>
    </citation>
    <scope>NUCLEOTIDE SEQUENCE [LARGE SCALE GENOMIC DNA]</scope>
    <source>
        <strain evidence="2">LRLZ20PSL1</strain>
    </source>
</reference>